<reference evidence="3 4" key="1">
    <citation type="journal article" date="2020" name="Fungal Divers.">
        <title>Resolving the Mortierellaceae phylogeny through synthesis of multi-gene phylogenetics and phylogenomics.</title>
        <authorList>
            <person name="Vandepol N."/>
            <person name="Liber J."/>
            <person name="Desiro A."/>
            <person name="Na H."/>
            <person name="Kennedy M."/>
            <person name="Barry K."/>
            <person name="Grigoriev I.V."/>
            <person name="Miller A.N."/>
            <person name="O'Donnell K."/>
            <person name="Stajich J.E."/>
            <person name="Bonito G."/>
        </authorList>
    </citation>
    <scope>NUCLEOTIDE SEQUENCE [LARGE SCALE GENOMIC DNA]</scope>
    <source>
        <strain evidence="3 4">AD045</strain>
    </source>
</reference>
<gene>
    <name evidence="3" type="ORF">BGZ96_006035</name>
</gene>
<feature type="signal peptide" evidence="2">
    <location>
        <begin position="1"/>
        <end position="19"/>
    </location>
</feature>
<accession>A0ABQ7KED2</accession>
<evidence type="ECO:0000256" key="2">
    <source>
        <dbReference type="SAM" id="SignalP"/>
    </source>
</evidence>
<keyword evidence="4" id="KW-1185">Reference proteome</keyword>
<evidence type="ECO:0000313" key="3">
    <source>
        <dbReference type="EMBL" id="KAG0297526.1"/>
    </source>
</evidence>
<dbReference type="Proteomes" id="UP001194696">
    <property type="component" value="Unassembled WGS sequence"/>
</dbReference>
<feature type="chain" id="PRO_5047126338" evidence="2">
    <location>
        <begin position="20"/>
        <end position="225"/>
    </location>
</feature>
<keyword evidence="2" id="KW-0732">Signal</keyword>
<evidence type="ECO:0000313" key="4">
    <source>
        <dbReference type="Proteomes" id="UP001194696"/>
    </source>
</evidence>
<feature type="compositionally biased region" description="Low complexity" evidence="1">
    <location>
        <begin position="21"/>
        <end position="34"/>
    </location>
</feature>
<organism evidence="3 4">
    <name type="scientific">Linnemannia gamsii</name>
    <dbReference type="NCBI Taxonomy" id="64522"/>
    <lineage>
        <taxon>Eukaryota</taxon>
        <taxon>Fungi</taxon>
        <taxon>Fungi incertae sedis</taxon>
        <taxon>Mucoromycota</taxon>
        <taxon>Mortierellomycotina</taxon>
        <taxon>Mortierellomycetes</taxon>
        <taxon>Mortierellales</taxon>
        <taxon>Mortierellaceae</taxon>
        <taxon>Linnemannia</taxon>
    </lineage>
</organism>
<proteinExistence type="predicted"/>
<name>A0ABQ7KED2_9FUNG</name>
<feature type="region of interest" description="Disordered" evidence="1">
    <location>
        <begin position="21"/>
        <end position="47"/>
    </location>
</feature>
<evidence type="ECO:0000256" key="1">
    <source>
        <dbReference type="SAM" id="MobiDB-lite"/>
    </source>
</evidence>
<sequence length="225" mass="22327">MRYSSIILALATIAISTTAQPAAPPATTSPATSSVSNDTSTSAPGAPNFPIQTFESNACSQCTFASFPKESSCSSLVPVDMQQLQAAFTPTSVNVNAIITAATGNAAIKNCVCHWVTGTYNQTTGGAAASCLTSEPAVPGPVPAALEGATVGGVSPCNATQAKDAQGKFGMFGALIHCDPVVSHSTGRPKDAEPAPASSFAERVGSGVGLVVSVGAIVLAVVAAL</sequence>
<comment type="caution">
    <text evidence="3">The sequence shown here is derived from an EMBL/GenBank/DDBJ whole genome shotgun (WGS) entry which is preliminary data.</text>
</comment>
<protein>
    <submittedName>
        <fullName evidence="3">Uncharacterized protein</fullName>
    </submittedName>
</protein>
<dbReference type="EMBL" id="JAAAIM010000029">
    <property type="protein sequence ID" value="KAG0297526.1"/>
    <property type="molecule type" value="Genomic_DNA"/>
</dbReference>